<proteinExistence type="predicted"/>
<organism evidence="1 2">
    <name type="scientific">Dermatophagoides pteronyssinus</name>
    <name type="common">European house dust mite</name>
    <dbReference type="NCBI Taxonomy" id="6956"/>
    <lineage>
        <taxon>Eukaryota</taxon>
        <taxon>Metazoa</taxon>
        <taxon>Ecdysozoa</taxon>
        <taxon>Arthropoda</taxon>
        <taxon>Chelicerata</taxon>
        <taxon>Arachnida</taxon>
        <taxon>Acari</taxon>
        <taxon>Acariformes</taxon>
        <taxon>Sarcoptiformes</taxon>
        <taxon>Astigmata</taxon>
        <taxon>Psoroptidia</taxon>
        <taxon>Analgoidea</taxon>
        <taxon>Pyroglyphidae</taxon>
        <taxon>Dermatophagoidinae</taxon>
        <taxon>Dermatophagoides</taxon>
    </lineage>
</organism>
<dbReference type="EMBL" id="NJHN03000067">
    <property type="protein sequence ID" value="KAH9418065.1"/>
    <property type="molecule type" value="Genomic_DNA"/>
</dbReference>
<comment type="caution">
    <text evidence="1">The sequence shown here is derived from an EMBL/GenBank/DDBJ whole genome shotgun (WGS) entry which is preliminary data.</text>
</comment>
<sequence length="80" mass="9047">MNPNDDNDNNEIFKFISLLFVIINEDFGIECSNLLVLWISLSDDLISIDFDSIVVFIIDSFNDNGSDDISEHISQSESSK</sequence>
<evidence type="ECO:0000313" key="1">
    <source>
        <dbReference type="EMBL" id="KAH9418065.1"/>
    </source>
</evidence>
<keyword evidence="2" id="KW-1185">Reference proteome</keyword>
<dbReference type="Proteomes" id="UP000887458">
    <property type="component" value="Unassembled WGS sequence"/>
</dbReference>
<reference evidence="1 2" key="2">
    <citation type="journal article" date="2022" name="Mol. Biol. Evol.">
        <title>Comparative Genomics Reveals Insights into the Divergent Evolution of Astigmatic Mites and Household Pest Adaptations.</title>
        <authorList>
            <person name="Xiong Q."/>
            <person name="Wan A.T."/>
            <person name="Liu X."/>
            <person name="Fung C.S."/>
            <person name="Xiao X."/>
            <person name="Malainual N."/>
            <person name="Hou J."/>
            <person name="Wang L."/>
            <person name="Wang M."/>
            <person name="Yang K.Y."/>
            <person name="Cui Y."/>
            <person name="Leung E.L."/>
            <person name="Nong W."/>
            <person name="Shin S.K."/>
            <person name="Au S.W."/>
            <person name="Jeong K.Y."/>
            <person name="Chew F.T."/>
            <person name="Hui J.H."/>
            <person name="Leung T.F."/>
            <person name="Tungtrongchitr A."/>
            <person name="Zhong N."/>
            <person name="Liu Z."/>
            <person name="Tsui S.K."/>
        </authorList>
    </citation>
    <scope>NUCLEOTIDE SEQUENCE [LARGE SCALE GENOMIC DNA]</scope>
    <source>
        <strain evidence="1">Derp</strain>
    </source>
</reference>
<reference evidence="1 2" key="1">
    <citation type="journal article" date="2018" name="J. Allergy Clin. Immunol.">
        <title>High-quality assembly of Dermatophagoides pteronyssinus genome and transcriptome reveals a wide range of novel allergens.</title>
        <authorList>
            <person name="Liu X.Y."/>
            <person name="Yang K.Y."/>
            <person name="Wang M.Q."/>
            <person name="Kwok J.S."/>
            <person name="Zeng X."/>
            <person name="Yang Z."/>
            <person name="Xiao X.J."/>
            <person name="Lau C.P."/>
            <person name="Li Y."/>
            <person name="Huang Z.M."/>
            <person name="Ba J.G."/>
            <person name="Yim A.K."/>
            <person name="Ouyang C.Y."/>
            <person name="Ngai S.M."/>
            <person name="Chan T.F."/>
            <person name="Leung E.L."/>
            <person name="Liu L."/>
            <person name="Liu Z.G."/>
            <person name="Tsui S.K."/>
        </authorList>
    </citation>
    <scope>NUCLEOTIDE SEQUENCE [LARGE SCALE GENOMIC DNA]</scope>
    <source>
        <strain evidence="1">Derp</strain>
    </source>
</reference>
<gene>
    <name evidence="1" type="ORF">DERP_008322</name>
</gene>
<protein>
    <submittedName>
        <fullName evidence="1">Uncharacterized protein</fullName>
    </submittedName>
</protein>
<accession>A0ABQ8J6M9</accession>
<name>A0ABQ8J6M9_DERPT</name>
<evidence type="ECO:0000313" key="2">
    <source>
        <dbReference type="Proteomes" id="UP000887458"/>
    </source>
</evidence>